<dbReference type="GO" id="GO:0003677">
    <property type="term" value="F:DNA binding"/>
    <property type="evidence" value="ECO:0007669"/>
    <property type="project" value="UniProtKB-KW"/>
</dbReference>
<feature type="region of interest" description="Disordered" evidence="22">
    <location>
        <begin position="1072"/>
        <end position="1102"/>
    </location>
</feature>
<dbReference type="InterPro" id="IPR006133">
    <property type="entry name" value="DNA-dir_DNA_pol_B_exonuc"/>
</dbReference>
<keyword evidence="13" id="KW-0862">Zinc</keyword>
<dbReference type="SMART" id="SM00486">
    <property type="entry name" value="POLBc"/>
    <property type="match status" value="1"/>
</dbReference>
<evidence type="ECO:0000256" key="9">
    <source>
        <dbReference type="ARBA" id="ARBA00022705"/>
    </source>
</evidence>
<dbReference type="InterPro" id="IPR023211">
    <property type="entry name" value="DNA_pol_palm_dom_sf"/>
</dbReference>
<evidence type="ECO:0000256" key="2">
    <source>
        <dbReference type="ARBA" id="ARBA00004123"/>
    </source>
</evidence>
<keyword evidence="17" id="KW-0238">DNA-binding</keyword>
<organism evidence="26 27">
    <name type="scientific">Dendrobium catenatum</name>
    <dbReference type="NCBI Taxonomy" id="906689"/>
    <lineage>
        <taxon>Eukaryota</taxon>
        <taxon>Viridiplantae</taxon>
        <taxon>Streptophyta</taxon>
        <taxon>Embryophyta</taxon>
        <taxon>Tracheophyta</taxon>
        <taxon>Spermatophyta</taxon>
        <taxon>Magnoliopsida</taxon>
        <taxon>Liliopsida</taxon>
        <taxon>Asparagales</taxon>
        <taxon>Orchidaceae</taxon>
        <taxon>Epidendroideae</taxon>
        <taxon>Malaxideae</taxon>
        <taxon>Dendrobiinae</taxon>
        <taxon>Dendrobium</taxon>
    </lineage>
</organism>
<comment type="subunit">
    <text evidence="21">Forms DNA polymerase zeta with REV7.</text>
</comment>
<keyword evidence="19" id="KW-0539">Nucleus</keyword>
<evidence type="ECO:0000256" key="12">
    <source>
        <dbReference type="ARBA" id="ARBA00022771"/>
    </source>
</evidence>
<evidence type="ECO:0000256" key="8">
    <source>
        <dbReference type="ARBA" id="ARBA00022695"/>
    </source>
</evidence>
<evidence type="ECO:0000256" key="7">
    <source>
        <dbReference type="ARBA" id="ARBA00022679"/>
    </source>
</evidence>
<dbReference type="GO" id="GO:0000166">
    <property type="term" value="F:nucleotide binding"/>
    <property type="evidence" value="ECO:0007669"/>
    <property type="project" value="InterPro"/>
</dbReference>
<evidence type="ECO:0000256" key="18">
    <source>
        <dbReference type="ARBA" id="ARBA00023204"/>
    </source>
</evidence>
<dbReference type="GO" id="GO:0005634">
    <property type="term" value="C:nucleus"/>
    <property type="evidence" value="ECO:0007669"/>
    <property type="project" value="UniProtKB-SubCell"/>
</dbReference>
<comment type="cofactor">
    <cofactor evidence="1">
        <name>[4Fe-4S] cluster</name>
        <dbReference type="ChEBI" id="CHEBI:49883"/>
    </cofactor>
</comment>
<keyword evidence="27" id="KW-1185">Reference proteome</keyword>
<feature type="domain" description="DNA-directed DNA polymerase family B multifunctional" evidence="23">
    <location>
        <begin position="1434"/>
        <end position="1740"/>
    </location>
</feature>
<evidence type="ECO:0000313" key="27">
    <source>
        <dbReference type="Proteomes" id="UP000233837"/>
    </source>
</evidence>
<keyword evidence="16" id="KW-0411">Iron-sulfur</keyword>
<keyword evidence="15" id="KW-0408">Iron</keyword>
<keyword evidence="14" id="KW-0239">DNA-directed DNA polymerase</keyword>
<reference evidence="26 27" key="2">
    <citation type="journal article" date="2017" name="Nature">
        <title>The Apostasia genome and the evolution of orchids.</title>
        <authorList>
            <person name="Zhang G.Q."/>
            <person name="Liu K.W."/>
            <person name="Li Z."/>
            <person name="Lohaus R."/>
            <person name="Hsiao Y.Y."/>
            <person name="Niu S.C."/>
            <person name="Wang J.Y."/>
            <person name="Lin Y.C."/>
            <person name="Xu Q."/>
            <person name="Chen L.J."/>
            <person name="Yoshida K."/>
            <person name="Fujiwara S."/>
            <person name="Wang Z.W."/>
            <person name="Zhang Y.Q."/>
            <person name="Mitsuda N."/>
            <person name="Wang M."/>
            <person name="Liu G.H."/>
            <person name="Pecoraro L."/>
            <person name="Huang H.X."/>
            <person name="Xiao X.J."/>
            <person name="Lin M."/>
            <person name="Wu X.Y."/>
            <person name="Wu W.L."/>
            <person name="Chen Y.Y."/>
            <person name="Chang S.B."/>
            <person name="Sakamoto S."/>
            <person name="Ohme-Takagi M."/>
            <person name="Yagi M."/>
            <person name="Zeng S.J."/>
            <person name="Shen C.Y."/>
            <person name="Yeh C.M."/>
            <person name="Luo Y.B."/>
            <person name="Tsai W.C."/>
            <person name="Van de Peer Y."/>
            <person name="Liu Z.J."/>
        </authorList>
    </citation>
    <scope>NUCLEOTIDE SEQUENCE [LARGE SCALE GENOMIC DNA]</scope>
    <source>
        <tissue evidence="26">The whole plant</tissue>
    </source>
</reference>
<dbReference type="FunFam" id="1.10.287.690:FF:000002">
    <property type="entry name" value="DNA polymerase zeta"/>
    <property type="match status" value="1"/>
</dbReference>
<protein>
    <recommendedName>
        <fullName evidence="5">DNA polymerase zeta catalytic subunit</fullName>
        <ecNumber evidence="4">2.7.7.7</ecNumber>
    </recommendedName>
</protein>
<dbReference type="PANTHER" id="PTHR45812:SF1">
    <property type="entry name" value="DNA POLYMERASE ZETA CATALYTIC SUBUNIT"/>
    <property type="match status" value="1"/>
</dbReference>
<dbReference type="InterPro" id="IPR030559">
    <property type="entry name" value="PolZ_Rev3"/>
</dbReference>
<dbReference type="Proteomes" id="UP000233837">
    <property type="component" value="Unassembled WGS sequence"/>
</dbReference>
<feature type="domain" description="DNA-directed DNA polymerase family B exonuclease" evidence="24">
    <location>
        <begin position="1168"/>
        <end position="1306"/>
    </location>
</feature>
<dbReference type="GO" id="GO:0016035">
    <property type="term" value="C:zeta DNA polymerase complex"/>
    <property type="evidence" value="ECO:0007669"/>
    <property type="project" value="InterPro"/>
</dbReference>
<evidence type="ECO:0000256" key="14">
    <source>
        <dbReference type="ARBA" id="ARBA00022932"/>
    </source>
</evidence>
<dbReference type="Gene3D" id="3.30.342.10">
    <property type="entry name" value="DNA Polymerase, chain B, domain 1"/>
    <property type="match status" value="1"/>
</dbReference>
<feature type="domain" description="DNA polymerase zeta catalytic subunit N-terminal" evidence="25">
    <location>
        <begin position="10"/>
        <end position="81"/>
    </location>
</feature>
<feature type="region of interest" description="Disordered" evidence="22">
    <location>
        <begin position="362"/>
        <end position="382"/>
    </location>
</feature>
<dbReference type="PANTHER" id="PTHR45812">
    <property type="entry name" value="DNA POLYMERASE ZETA CATALYTIC SUBUNIT"/>
    <property type="match status" value="1"/>
</dbReference>
<keyword evidence="6" id="KW-0004">4Fe-4S</keyword>
<keyword evidence="11" id="KW-0227">DNA damage</keyword>
<keyword evidence="18" id="KW-0234">DNA repair</keyword>
<comment type="catalytic activity">
    <reaction evidence="20">
        <text>DNA(n) + a 2'-deoxyribonucleoside 5'-triphosphate = DNA(n+1) + diphosphate</text>
        <dbReference type="Rhea" id="RHEA:22508"/>
        <dbReference type="Rhea" id="RHEA-COMP:17339"/>
        <dbReference type="Rhea" id="RHEA-COMP:17340"/>
        <dbReference type="ChEBI" id="CHEBI:33019"/>
        <dbReference type="ChEBI" id="CHEBI:61560"/>
        <dbReference type="ChEBI" id="CHEBI:173112"/>
        <dbReference type="EC" id="2.7.7.7"/>
    </reaction>
</comment>
<evidence type="ECO:0000256" key="5">
    <source>
        <dbReference type="ARBA" id="ARBA00021589"/>
    </source>
</evidence>
<dbReference type="Gene3D" id="1.10.132.60">
    <property type="entry name" value="DNA polymerase family B, C-terminal domain"/>
    <property type="match status" value="1"/>
</dbReference>
<evidence type="ECO:0000256" key="6">
    <source>
        <dbReference type="ARBA" id="ARBA00022485"/>
    </source>
</evidence>
<evidence type="ECO:0000256" key="3">
    <source>
        <dbReference type="ARBA" id="ARBA00005755"/>
    </source>
</evidence>
<evidence type="ECO:0000256" key="20">
    <source>
        <dbReference type="ARBA" id="ARBA00049244"/>
    </source>
</evidence>
<evidence type="ECO:0000256" key="4">
    <source>
        <dbReference type="ARBA" id="ARBA00012417"/>
    </source>
</evidence>
<dbReference type="GO" id="GO:0003887">
    <property type="term" value="F:DNA-directed DNA polymerase activity"/>
    <property type="evidence" value="ECO:0007669"/>
    <property type="project" value="UniProtKB-KW"/>
</dbReference>
<evidence type="ECO:0000256" key="15">
    <source>
        <dbReference type="ARBA" id="ARBA00023004"/>
    </source>
</evidence>
<dbReference type="Gene3D" id="1.10.287.690">
    <property type="entry name" value="Helix hairpin bin"/>
    <property type="match status" value="1"/>
</dbReference>
<dbReference type="SUPFAM" id="SSF53098">
    <property type="entry name" value="Ribonuclease H-like"/>
    <property type="match status" value="1"/>
</dbReference>
<comment type="similarity">
    <text evidence="3">Belongs to the DNA polymerase type-B family.</text>
</comment>
<reference evidence="26 27" key="1">
    <citation type="journal article" date="2016" name="Sci. Rep.">
        <title>The Dendrobium catenatum Lindl. genome sequence provides insights into polysaccharide synthase, floral development and adaptive evolution.</title>
        <authorList>
            <person name="Zhang G.Q."/>
            <person name="Xu Q."/>
            <person name="Bian C."/>
            <person name="Tsai W.C."/>
            <person name="Yeh C.M."/>
            <person name="Liu K.W."/>
            <person name="Yoshida K."/>
            <person name="Zhang L.S."/>
            <person name="Chang S.B."/>
            <person name="Chen F."/>
            <person name="Shi Y."/>
            <person name="Su Y.Y."/>
            <person name="Zhang Y.Q."/>
            <person name="Chen L.J."/>
            <person name="Yin Y."/>
            <person name="Lin M."/>
            <person name="Huang H."/>
            <person name="Deng H."/>
            <person name="Wang Z.W."/>
            <person name="Zhu S.L."/>
            <person name="Zhao X."/>
            <person name="Deng C."/>
            <person name="Niu S.C."/>
            <person name="Huang J."/>
            <person name="Wang M."/>
            <person name="Liu G.H."/>
            <person name="Yang H.J."/>
            <person name="Xiao X.J."/>
            <person name="Hsiao Y.Y."/>
            <person name="Wu W.L."/>
            <person name="Chen Y.Y."/>
            <person name="Mitsuda N."/>
            <person name="Ohme-Takagi M."/>
            <person name="Luo Y.B."/>
            <person name="Van de Peer Y."/>
            <person name="Liu Z.J."/>
        </authorList>
    </citation>
    <scope>NUCLEOTIDE SEQUENCE [LARGE SCALE GENOMIC DNA]</scope>
    <source>
        <tissue evidence="26">The whole plant</tissue>
    </source>
</reference>
<evidence type="ECO:0000259" key="25">
    <source>
        <dbReference type="Pfam" id="PF24065"/>
    </source>
</evidence>
<dbReference type="EC" id="2.7.7.7" evidence="4"/>
<keyword evidence="7" id="KW-0808">Transferase</keyword>
<gene>
    <name evidence="26" type="primary">POLD1</name>
    <name evidence="26" type="ORF">MA16_Dca014259</name>
</gene>
<evidence type="ECO:0000256" key="17">
    <source>
        <dbReference type="ARBA" id="ARBA00023125"/>
    </source>
</evidence>
<keyword evidence="9" id="KW-0235">DNA replication</keyword>
<dbReference type="Gene3D" id="3.90.1600.10">
    <property type="entry name" value="Palm domain of DNA polymerase"/>
    <property type="match status" value="1"/>
</dbReference>
<evidence type="ECO:0000256" key="10">
    <source>
        <dbReference type="ARBA" id="ARBA00022723"/>
    </source>
</evidence>
<dbReference type="CDD" id="cd05534">
    <property type="entry name" value="POLBc_zeta"/>
    <property type="match status" value="1"/>
</dbReference>
<evidence type="ECO:0000256" key="21">
    <source>
        <dbReference type="ARBA" id="ARBA00066055"/>
    </source>
</evidence>
<dbReference type="InterPro" id="IPR006172">
    <property type="entry name" value="DNA-dir_DNA_pol_B"/>
</dbReference>
<dbReference type="GO" id="GO:0051539">
    <property type="term" value="F:4 iron, 4 sulfur cluster binding"/>
    <property type="evidence" value="ECO:0007669"/>
    <property type="project" value="UniProtKB-KW"/>
</dbReference>
<dbReference type="InterPro" id="IPR012337">
    <property type="entry name" value="RNaseH-like_sf"/>
</dbReference>
<keyword evidence="8" id="KW-0548">Nucleotidyltransferase</keyword>
<dbReference type="InterPro" id="IPR017964">
    <property type="entry name" value="DNA-dir_DNA_pol_B_CS"/>
</dbReference>
<dbReference type="PRINTS" id="PR00106">
    <property type="entry name" value="DNAPOLB"/>
</dbReference>
<evidence type="ECO:0000256" key="1">
    <source>
        <dbReference type="ARBA" id="ARBA00001966"/>
    </source>
</evidence>
<dbReference type="Gene3D" id="3.30.420.10">
    <property type="entry name" value="Ribonuclease H-like superfamily/Ribonuclease H"/>
    <property type="match status" value="1"/>
</dbReference>
<dbReference type="Pfam" id="PF00136">
    <property type="entry name" value="DNA_pol_B"/>
    <property type="match status" value="1"/>
</dbReference>
<evidence type="ECO:0000313" key="26">
    <source>
        <dbReference type="EMBL" id="PKU63700.1"/>
    </source>
</evidence>
<evidence type="ECO:0000256" key="19">
    <source>
        <dbReference type="ARBA" id="ARBA00023242"/>
    </source>
</evidence>
<dbReference type="CDD" id="cd05778">
    <property type="entry name" value="DNA_polB_zeta_exo"/>
    <property type="match status" value="1"/>
</dbReference>
<evidence type="ECO:0000256" key="13">
    <source>
        <dbReference type="ARBA" id="ARBA00022833"/>
    </source>
</evidence>
<dbReference type="GO" id="GO:0006260">
    <property type="term" value="P:DNA replication"/>
    <property type="evidence" value="ECO:0007669"/>
    <property type="project" value="UniProtKB-KW"/>
</dbReference>
<accession>A0A2I0VJW0</accession>
<dbReference type="FunFam" id="1.10.132.60:FF:000007">
    <property type="entry name" value="DNA polymerase"/>
    <property type="match status" value="1"/>
</dbReference>
<dbReference type="InterPro" id="IPR042087">
    <property type="entry name" value="DNA_pol_B_thumb"/>
</dbReference>
<evidence type="ECO:0000256" key="16">
    <source>
        <dbReference type="ARBA" id="ARBA00023014"/>
    </source>
</evidence>
<dbReference type="GO" id="GO:0008270">
    <property type="term" value="F:zinc ion binding"/>
    <property type="evidence" value="ECO:0007669"/>
    <property type="project" value="UniProtKB-KW"/>
</dbReference>
<keyword evidence="12" id="KW-0863">Zinc-finger</keyword>
<keyword evidence="10" id="KW-0479">Metal-binding</keyword>
<dbReference type="PROSITE" id="PS00116">
    <property type="entry name" value="DNA_POLYMERASE_B"/>
    <property type="match status" value="1"/>
</dbReference>
<dbReference type="InterPro" id="IPR056447">
    <property type="entry name" value="REV3_N"/>
</dbReference>
<dbReference type="InterPro" id="IPR043502">
    <property type="entry name" value="DNA/RNA_pol_sf"/>
</dbReference>
<name>A0A2I0VJW0_9ASPA</name>
<evidence type="ECO:0000259" key="24">
    <source>
        <dbReference type="Pfam" id="PF03104"/>
    </source>
</evidence>
<sequence>MASQNDSDVFSVRIVSLDYYMSSPIPDLDSCSSSFLGRLRLIILPLHFSCCSRQGTKVEEVPVIRIYGATPAGQKTCLHVHGALPYFYVPFPKHLLQSSEEGQAFIHTLSGAMEKALRGQQFCLVETSGQQDGSILGTSFQPYESHIPYLLQFLVDYNLNGMSHLHTSKVKFRSPLTYYCNAASLRNKNFDMPPTLSSSTSDKTKIWLPSTVPSSAVWPDSTGSLDSIDNKCIDLIRHIINQNFKIYTSLSQTSFDVRMVQSLVPIWEEEYERSGIHEATKLDDPKRSRADRVLRSFMDGLNYDKPLHELCLETSNFFPSKVHVDGSENVVKYMKPFSDIFTKIELTGSHQHDKSRDVCLVGGEEENRNKETSSSQSPMRGDLQLDNSKIVSCPWSPSSGRKIDFQLILARQEPSWLPAAELYRLIAFMHSKINLQWKSSTPRAFLHSHHDLRLDTEALGLLSWLASSQAEEEMDTGDELLHEAILSPLLPGKSYTAALEIAHRDYEHASQVECQDILDSVEDILKSERPKEEASTSFQGLILDSVECILMSDGLKEQALSSSRDLLDAVSSGVSIPQVDGSFDDNWKTPQKGNTSEANMSYGEDKAVARSAGMGLRAGSKNKERKLWGNLPFSISKNEHEASESFCVASSSCDEMINDGSYNPPFYHKEGNQYDDFKNENVIENNSEKSGKTSGLCSIRDLMRKKRYLRVEQVETTVQKNEDMAHGQKQELTPQFPVEEPSIGRSVTHQNIRGSIACSTIASSNFQGIECFEHHSSFCNTVQKAFSPLCTGNVQSSTAPSEIIGFKQGFGLNEQSKISEAALNIEAGELSVLETVPMQLLESSEVKPVGSVSYVERPLSSPNIRKCQSNHNENSAGNAALKSHRHKNWNSGNIANNYAITSEGGIAQEALLPEMCHRNCQQSTCLFDENSRDFCKEKNFQEFIEMAFINRPPSNMHIYEPEESLPAGQANGNIDKRQGMENIMPFFPRISQDVNLYDENVIFSQDFALGIPTHFQNDGSVLYLLTHAQSPPTLNTVYDWLLGEKQRCLLEATGASKEGLDSYYDGMLNEGTTSCQNSPSPSASGWSQYDSTQSNKEKSFPKTENFHPDIGHISCEPKLNNIPAKEKVVNEDLRDLSQISGPEKYGNSNPTPISQLGFRDPASVGHGQQLKIISMEILAESRGDLKPDPKFDAINILSLVVREDTSNVCQSYVLLRVIDEKLGEKNGNGVSVCNLFFFTEEKLLLEHFVEIISYFDPDVLMGWEIQVGSLGYLAERALYLGMNLLKKLSRTPFHEIRDKLEDSGNSKLSDVHPGVIITETVIENSIIEDEWGRTHASGLHVGGRIVLNIWRLMRAELKLNMYTAEAVAEVVLRQKIPLFSHRKLNQWYSSGIGRARDKCIGYVMERAMLNHKIMDQLDMINRISELARIFGIDFFSVIARGSQFRVESMLLRLAHTQNYLAISPGYQQVASQPAMECLPLVMEPESGFYVDPVVVLDFQSLYPSMIIAYNLCFCTCLGNAMSSRENVLGVSSYSPDVQILKDLKEKLMLTPNGVMFVPPEVRKGVLPRLLEEILSTRIMVKQAMKKLKSSQLVLHRILNARQLALKLISNVTYGYTAAGFSGRMPCAEIADSIVQCGRRTLETAISFVNQHEKWKAKVIYGDTDSMFVLLKGRSKEDAFIIGNEIASAITTMNPEPVALKLEKVYQPCFLLTKKRYVGYSYESPEQEKPTFDAKGIETVKSYLKRQWTRILAGKISLKDFVFAKEVRLGTYSSRSSSVPPAAIVAKKAMEMDPRAEPHYGERVPYVVVHGEPGSRLMDMVVNPYYLLDLNSPYRLNDLYYINKQMIPALQRVFGLLGADVNKWFSAIPRPTRPVLAKRHTLMSHAQSFHEDDSDNSMVSKKPNAKRMRIDTYYSSKHCILCGDLIQSLEHFCVKCSRKKALLAATVVGRTSKKESEMLHLVERRDPKTVSVPLQICRHCGGGDWIVESGVKCISLSCAVFYERKKVQKELQSLSSFATASGFYPPCDAELF</sequence>
<dbReference type="GO" id="GO:0042276">
    <property type="term" value="P:error-prone translesion synthesis"/>
    <property type="evidence" value="ECO:0007669"/>
    <property type="project" value="TreeGrafter"/>
</dbReference>
<dbReference type="InterPro" id="IPR036397">
    <property type="entry name" value="RNaseH_sf"/>
</dbReference>
<feature type="compositionally biased region" description="Polar residues" evidence="22">
    <location>
        <begin position="1072"/>
        <end position="1094"/>
    </location>
</feature>
<evidence type="ECO:0000256" key="22">
    <source>
        <dbReference type="SAM" id="MobiDB-lite"/>
    </source>
</evidence>
<dbReference type="EMBL" id="KZ503465">
    <property type="protein sequence ID" value="PKU63700.1"/>
    <property type="molecule type" value="Genomic_DNA"/>
</dbReference>
<dbReference type="STRING" id="906689.A0A2I0VJW0"/>
<dbReference type="Pfam" id="PF24065">
    <property type="entry name" value="REV3_N"/>
    <property type="match status" value="1"/>
</dbReference>
<dbReference type="Pfam" id="PF03104">
    <property type="entry name" value="DNA_pol_B_exo1"/>
    <property type="match status" value="1"/>
</dbReference>
<comment type="subcellular location">
    <subcellularLocation>
        <location evidence="2">Nucleus</location>
    </subcellularLocation>
</comment>
<evidence type="ECO:0000256" key="11">
    <source>
        <dbReference type="ARBA" id="ARBA00022763"/>
    </source>
</evidence>
<evidence type="ECO:0000259" key="23">
    <source>
        <dbReference type="Pfam" id="PF00136"/>
    </source>
</evidence>
<dbReference type="GO" id="GO:0000724">
    <property type="term" value="P:double-strand break repair via homologous recombination"/>
    <property type="evidence" value="ECO:0007669"/>
    <property type="project" value="TreeGrafter"/>
</dbReference>
<proteinExistence type="inferred from homology"/>
<dbReference type="SUPFAM" id="SSF56672">
    <property type="entry name" value="DNA/RNA polymerases"/>
    <property type="match status" value="1"/>
</dbReference>
<dbReference type="InterPro" id="IPR006134">
    <property type="entry name" value="DNA-dir_DNA_pol_B_multi_dom"/>
</dbReference>